<dbReference type="GO" id="GO:0000323">
    <property type="term" value="C:lytic vacuole"/>
    <property type="evidence" value="ECO:0007669"/>
    <property type="project" value="TreeGrafter"/>
</dbReference>
<proteinExistence type="predicted"/>
<sequence>MARKTCVCGFCENINHPSVCAACVNRRLNDKYKWINALQNERDTLHKTLDEKLKAKDKAGEQRRWMLIHAEKIEQLKERLRLKENQLLQEKSKLEEKINESHSRETFLHDACSVLEKNAVEKRKKHTDEMCSKSAGHTMARLELLQKQSIAIKQLCRVFPLCKVHDGGEKKDGSNSENYYQICNVRLPQGTRPHSVSPEELGASLGYMLQLLNLVVRYLYAPLLLNSGFAGSCSRVWQRTSYWDSVPLPRSEHPLFIPLQNGSTASQGNSWSEQSSSDYGVASMESSGRPHSVGSSSFNYGSSSLQSIDTHKDLKEGIFLLKKSVACVTAYFYNSCSLPPPTRMTTFEAFEKLLSFVSSKDPRAFLSSKESKSR</sequence>
<keyword evidence="1 2" id="KW-0175">Coiled coil</keyword>
<accession>A0A0D6R5N9</accession>
<name>A0A0D6R5N9_ARACU</name>
<dbReference type="EMBL" id="GCKF01032384">
    <property type="protein sequence ID" value="JAG97588.1"/>
    <property type="molecule type" value="Transcribed_RNA"/>
</dbReference>
<dbReference type="AlphaFoldDB" id="A0A0D6R5N9"/>
<feature type="compositionally biased region" description="Low complexity" evidence="3">
    <location>
        <begin position="266"/>
        <end position="277"/>
    </location>
</feature>
<protein>
    <submittedName>
        <fullName evidence="4">Uncharacterized protein</fullName>
    </submittedName>
</protein>
<feature type="region of interest" description="Disordered" evidence="3">
    <location>
        <begin position="263"/>
        <end position="295"/>
    </location>
</feature>
<dbReference type="PANTHER" id="PTHR15157:SF5">
    <property type="entry name" value="UV RADIATION RESISTANCE-ASSOCIATED GENE PROTEIN"/>
    <property type="match status" value="1"/>
</dbReference>
<evidence type="ECO:0000256" key="1">
    <source>
        <dbReference type="ARBA" id="ARBA00023054"/>
    </source>
</evidence>
<evidence type="ECO:0000256" key="3">
    <source>
        <dbReference type="SAM" id="MobiDB-lite"/>
    </source>
</evidence>
<dbReference type="GO" id="GO:0035493">
    <property type="term" value="P:SNARE complex assembly"/>
    <property type="evidence" value="ECO:0007669"/>
    <property type="project" value="TreeGrafter"/>
</dbReference>
<evidence type="ECO:0000313" key="4">
    <source>
        <dbReference type="EMBL" id="JAG97588.1"/>
    </source>
</evidence>
<dbReference type="GO" id="GO:0032991">
    <property type="term" value="C:protein-containing complex"/>
    <property type="evidence" value="ECO:0007669"/>
    <property type="project" value="UniProtKB-ARBA"/>
</dbReference>
<dbReference type="InterPro" id="IPR018791">
    <property type="entry name" value="UV_resistance/autophagy_Atg14"/>
</dbReference>
<dbReference type="GO" id="GO:0005768">
    <property type="term" value="C:endosome"/>
    <property type="evidence" value="ECO:0007669"/>
    <property type="project" value="TreeGrafter"/>
</dbReference>
<dbReference type="GO" id="GO:0000149">
    <property type="term" value="F:SNARE binding"/>
    <property type="evidence" value="ECO:0007669"/>
    <property type="project" value="TreeGrafter"/>
</dbReference>
<organism evidence="4">
    <name type="scientific">Araucaria cunninghamii</name>
    <name type="common">Hoop pine</name>
    <name type="synonym">Moreton Bay pine</name>
    <dbReference type="NCBI Taxonomy" id="56994"/>
    <lineage>
        <taxon>Eukaryota</taxon>
        <taxon>Viridiplantae</taxon>
        <taxon>Streptophyta</taxon>
        <taxon>Embryophyta</taxon>
        <taxon>Tracheophyta</taxon>
        <taxon>Spermatophyta</taxon>
        <taxon>Pinopsida</taxon>
        <taxon>Pinidae</taxon>
        <taxon>Conifers II</taxon>
        <taxon>Araucariales</taxon>
        <taxon>Araucariaceae</taxon>
        <taxon>Araucaria</taxon>
    </lineage>
</organism>
<feature type="coiled-coil region" evidence="2">
    <location>
        <begin position="35"/>
        <end position="104"/>
    </location>
</feature>
<dbReference type="Pfam" id="PF10186">
    <property type="entry name" value="ATG14"/>
    <property type="match status" value="1"/>
</dbReference>
<dbReference type="PANTHER" id="PTHR15157">
    <property type="entry name" value="UV RADIATION RESISTANCE-ASSOCIATED GENE PROTEIN"/>
    <property type="match status" value="1"/>
</dbReference>
<reference evidence="4" key="1">
    <citation type="submission" date="2015-03" db="EMBL/GenBank/DDBJ databases">
        <title>A transcriptome of Araucaria cunninghamii, an australian fine timber species.</title>
        <authorList>
            <person name="Jing Yi C.J.Y."/>
            <person name="Yin San L.Y.S."/>
            <person name="Abdul Karim S.S."/>
            <person name="Wan Azmi N.N."/>
            <person name="Hercus R.R."/>
            <person name="Croft L.L."/>
        </authorList>
    </citation>
    <scope>NUCLEOTIDE SEQUENCE</scope>
    <source>
        <strain evidence="4">MI0301</strain>
        <tissue evidence="4">Leaf</tissue>
    </source>
</reference>
<feature type="compositionally biased region" description="Low complexity" evidence="3">
    <location>
        <begin position="286"/>
        <end position="295"/>
    </location>
</feature>
<evidence type="ECO:0000256" key="2">
    <source>
        <dbReference type="SAM" id="Coils"/>
    </source>
</evidence>